<reference evidence="9" key="1">
    <citation type="submission" date="2018-08" db="EMBL/GenBank/DDBJ databases">
        <authorList>
            <person name="Kim S.-J."/>
            <person name="Jung G.-Y."/>
        </authorList>
    </citation>
    <scope>NUCLEOTIDE SEQUENCE [LARGE SCALE GENOMIC DNA]</scope>
    <source>
        <strain evidence="9">GY_H</strain>
    </source>
</reference>
<comment type="subcellular location">
    <subcellularLocation>
        <location evidence="1">Membrane</location>
        <topology evidence="1">Multi-pass membrane protein</topology>
    </subcellularLocation>
</comment>
<dbReference type="Proteomes" id="UP000263993">
    <property type="component" value="Unassembled WGS sequence"/>
</dbReference>
<feature type="transmembrane region" description="Helical" evidence="7">
    <location>
        <begin position="309"/>
        <end position="333"/>
    </location>
</feature>
<dbReference type="PANTHER" id="PTHR21716:SF16">
    <property type="entry name" value="BLL1467 PROTEIN"/>
    <property type="match status" value="1"/>
</dbReference>
<protein>
    <submittedName>
        <fullName evidence="8">AI-2E family transporter</fullName>
    </submittedName>
</protein>
<dbReference type="GO" id="GO:0055085">
    <property type="term" value="P:transmembrane transport"/>
    <property type="evidence" value="ECO:0007669"/>
    <property type="project" value="TreeGrafter"/>
</dbReference>
<dbReference type="OrthoDB" id="9799225at2"/>
<evidence type="ECO:0000256" key="4">
    <source>
        <dbReference type="ARBA" id="ARBA00022989"/>
    </source>
</evidence>
<keyword evidence="5 7" id="KW-0472">Membrane</keyword>
<evidence type="ECO:0000313" key="9">
    <source>
        <dbReference type="Proteomes" id="UP000263993"/>
    </source>
</evidence>
<dbReference type="Pfam" id="PF01594">
    <property type="entry name" value="AI-2E_transport"/>
    <property type="match status" value="1"/>
</dbReference>
<evidence type="ECO:0000256" key="5">
    <source>
        <dbReference type="ARBA" id="ARBA00023136"/>
    </source>
</evidence>
<keyword evidence="3 7" id="KW-0812">Transmembrane</keyword>
<name>A0A371B724_9BRAD</name>
<keyword evidence="4 7" id="KW-1133">Transmembrane helix</keyword>
<evidence type="ECO:0000256" key="3">
    <source>
        <dbReference type="ARBA" id="ARBA00022692"/>
    </source>
</evidence>
<dbReference type="GO" id="GO:0016020">
    <property type="term" value="C:membrane"/>
    <property type="evidence" value="ECO:0007669"/>
    <property type="project" value="UniProtKB-SubCell"/>
</dbReference>
<evidence type="ECO:0000256" key="2">
    <source>
        <dbReference type="ARBA" id="ARBA00009773"/>
    </source>
</evidence>
<evidence type="ECO:0000256" key="1">
    <source>
        <dbReference type="ARBA" id="ARBA00004141"/>
    </source>
</evidence>
<evidence type="ECO:0000313" key="8">
    <source>
        <dbReference type="EMBL" id="RDV03243.1"/>
    </source>
</evidence>
<accession>A0A371B724</accession>
<organism evidence="8 9">
    <name type="scientific">Undibacter mobilis</name>
    <dbReference type="NCBI Taxonomy" id="2292256"/>
    <lineage>
        <taxon>Bacteria</taxon>
        <taxon>Pseudomonadati</taxon>
        <taxon>Pseudomonadota</taxon>
        <taxon>Alphaproteobacteria</taxon>
        <taxon>Hyphomicrobiales</taxon>
        <taxon>Nitrobacteraceae</taxon>
        <taxon>Undibacter</taxon>
    </lineage>
</organism>
<dbReference type="PANTHER" id="PTHR21716">
    <property type="entry name" value="TRANSMEMBRANE PROTEIN"/>
    <property type="match status" value="1"/>
</dbReference>
<dbReference type="InterPro" id="IPR002549">
    <property type="entry name" value="AI-2E-like"/>
</dbReference>
<feature type="transmembrane region" description="Helical" evidence="7">
    <location>
        <begin position="118"/>
        <end position="138"/>
    </location>
</feature>
<evidence type="ECO:0000256" key="6">
    <source>
        <dbReference type="SAM" id="MobiDB-lite"/>
    </source>
</evidence>
<dbReference type="EMBL" id="QRGO01000001">
    <property type="protein sequence ID" value="RDV03243.1"/>
    <property type="molecule type" value="Genomic_DNA"/>
</dbReference>
<comment type="similarity">
    <text evidence="2">Belongs to the autoinducer-2 exporter (AI-2E) (TC 2.A.86) family.</text>
</comment>
<feature type="transmembrane region" description="Helical" evidence="7">
    <location>
        <begin position="144"/>
        <end position="161"/>
    </location>
</feature>
<proteinExistence type="inferred from homology"/>
<feature type="transmembrane region" description="Helical" evidence="7">
    <location>
        <begin position="362"/>
        <end position="385"/>
    </location>
</feature>
<feature type="transmembrane region" description="Helical" evidence="7">
    <location>
        <begin position="173"/>
        <end position="194"/>
    </location>
</feature>
<dbReference type="AlphaFoldDB" id="A0A371B724"/>
<feature type="transmembrane region" description="Helical" evidence="7">
    <location>
        <begin position="429"/>
        <end position="446"/>
    </location>
</feature>
<feature type="transmembrane region" description="Helical" evidence="7">
    <location>
        <begin position="405"/>
        <end position="422"/>
    </location>
</feature>
<sequence length="455" mass="49179">MTKPARRDHKGPSPPNAATRQCGPSTPASLRSPPAAAPWPKQCAAPRRRIRRAASSPSCNQKHRSHVVPLGIPVPEGPVRADFCQSRGPFLDIKTTDRETAQRGVLAAPVEAGDPGRWALPSQVAICGIFVIVFIAALDLARPVLLPATFAIVIGMMLGPLATRADRAGIPSVLSAVVLWALVVLTCYGVIVLLSTPVIDWLGQAPEIGRVIRERLHFLDRPWSALQDLRNVISPGERDKGLGIDLMNFVQPIFSFATPAFGQTIIFFGTLFFVLLGRLRLRRALVVGFKGHESRLRTLRIWNDIEHQLTSYLSVVAIINFAVGVAAATIAFAVGLPNALAWGVLAMILNFIPYLGALIMELILFAVGLVTFPTLTHALVAPALYLAFTTLEGHFITPSIMGRRLTLSPLIVFLALVFWTWLWGPAGAFLAVPLLIVGLSAISHLFPKHAPALPG</sequence>
<comment type="caution">
    <text evidence="8">The sequence shown here is derived from an EMBL/GenBank/DDBJ whole genome shotgun (WGS) entry which is preliminary data.</text>
</comment>
<feature type="transmembrane region" description="Helical" evidence="7">
    <location>
        <begin position="339"/>
        <end position="355"/>
    </location>
</feature>
<feature type="transmembrane region" description="Helical" evidence="7">
    <location>
        <begin position="253"/>
        <end position="276"/>
    </location>
</feature>
<keyword evidence="9" id="KW-1185">Reference proteome</keyword>
<gene>
    <name evidence="8" type="ORF">DXH78_00745</name>
</gene>
<feature type="compositionally biased region" description="Low complexity" evidence="6">
    <location>
        <begin position="24"/>
        <end position="40"/>
    </location>
</feature>
<evidence type="ECO:0000256" key="7">
    <source>
        <dbReference type="SAM" id="Phobius"/>
    </source>
</evidence>
<feature type="region of interest" description="Disordered" evidence="6">
    <location>
        <begin position="1"/>
        <end position="65"/>
    </location>
</feature>